<feature type="region of interest" description="Disordered" evidence="1">
    <location>
        <begin position="41"/>
        <end position="86"/>
    </location>
</feature>
<name>A0A4Z2GK82_9TELE</name>
<evidence type="ECO:0000313" key="2">
    <source>
        <dbReference type="EMBL" id="TNN53978.1"/>
    </source>
</evidence>
<dbReference type="Proteomes" id="UP000314294">
    <property type="component" value="Unassembled WGS sequence"/>
</dbReference>
<organism evidence="2 3">
    <name type="scientific">Liparis tanakae</name>
    <name type="common">Tanaka's snailfish</name>
    <dbReference type="NCBI Taxonomy" id="230148"/>
    <lineage>
        <taxon>Eukaryota</taxon>
        <taxon>Metazoa</taxon>
        <taxon>Chordata</taxon>
        <taxon>Craniata</taxon>
        <taxon>Vertebrata</taxon>
        <taxon>Euteleostomi</taxon>
        <taxon>Actinopterygii</taxon>
        <taxon>Neopterygii</taxon>
        <taxon>Teleostei</taxon>
        <taxon>Neoteleostei</taxon>
        <taxon>Acanthomorphata</taxon>
        <taxon>Eupercaria</taxon>
        <taxon>Perciformes</taxon>
        <taxon>Cottioidei</taxon>
        <taxon>Cottales</taxon>
        <taxon>Liparidae</taxon>
        <taxon>Liparis</taxon>
    </lineage>
</organism>
<evidence type="ECO:0000256" key="1">
    <source>
        <dbReference type="SAM" id="MobiDB-lite"/>
    </source>
</evidence>
<reference evidence="2 3" key="1">
    <citation type="submission" date="2019-03" db="EMBL/GenBank/DDBJ databases">
        <title>First draft genome of Liparis tanakae, snailfish: a comprehensive survey of snailfish specific genes.</title>
        <authorList>
            <person name="Kim W."/>
            <person name="Song I."/>
            <person name="Jeong J.-H."/>
            <person name="Kim D."/>
            <person name="Kim S."/>
            <person name="Ryu S."/>
            <person name="Song J.Y."/>
            <person name="Lee S.K."/>
        </authorList>
    </citation>
    <scope>NUCLEOTIDE SEQUENCE [LARGE SCALE GENOMIC DNA]</scope>
    <source>
        <tissue evidence="2">Muscle</tissue>
    </source>
</reference>
<keyword evidence="3" id="KW-1185">Reference proteome</keyword>
<accession>A0A4Z2GK82</accession>
<gene>
    <name evidence="2" type="ORF">EYF80_035802</name>
</gene>
<protein>
    <submittedName>
        <fullName evidence="2">Uncharacterized protein</fullName>
    </submittedName>
</protein>
<proteinExistence type="predicted"/>
<feature type="compositionally biased region" description="Basic and acidic residues" evidence="1">
    <location>
        <begin position="43"/>
        <end position="86"/>
    </location>
</feature>
<dbReference type="AlphaFoldDB" id="A0A4Z2GK82"/>
<sequence>MGRLQICLSSVTPGDPCSSESARPAHLIYRKAFSICSTSPERSAVRDGLSRPKSRHGVDREQEDRRQQEERGVSKMAKGKEKEKQKFDLHLNLPELKRSDLELLSSLSSSLMGNTVPELKSVRSFASPSSSSSINSLPAEISRRYCQPWASLTVRKLTGRMKEIYSEETPAGATHSRYALIQSQAACGPAAERRLAVLHVDDKMESAVVILFLLSNTSQLIPSG</sequence>
<evidence type="ECO:0000313" key="3">
    <source>
        <dbReference type="Proteomes" id="UP000314294"/>
    </source>
</evidence>
<comment type="caution">
    <text evidence="2">The sequence shown here is derived from an EMBL/GenBank/DDBJ whole genome shotgun (WGS) entry which is preliminary data.</text>
</comment>
<dbReference type="EMBL" id="SRLO01000500">
    <property type="protein sequence ID" value="TNN53978.1"/>
    <property type="molecule type" value="Genomic_DNA"/>
</dbReference>